<dbReference type="Proteomes" id="UP000886752">
    <property type="component" value="Unassembled WGS sequence"/>
</dbReference>
<evidence type="ECO:0000313" key="1">
    <source>
        <dbReference type="EMBL" id="HIV99991.1"/>
    </source>
</evidence>
<proteinExistence type="predicted"/>
<accession>A0A9D1TPF2</accession>
<dbReference type="EMBL" id="DXHV01000026">
    <property type="protein sequence ID" value="HIV99991.1"/>
    <property type="molecule type" value="Genomic_DNA"/>
</dbReference>
<reference evidence="1" key="2">
    <citation type="submission" date="2021-04" db="EMBL/GenBank/DDBJ databases">
        <authorList>
            <person name="Gilroy R."/>
        </authorList>
    </citation>
    <scope>NUCLEOTIDE SEQUENCE</scope>
    <source>
        <strain evidence="1">ChiHecec2B26-446</strain>
    </source>
</reference>
<reference evidence="1" key="1">
    <citation type="journal article" date="2021" name="PeerJ">
        <title>Extensive microbial diversity within the chicken gut microbiome revealed by metagenomics and culture.</title>
        <authorList>
            <person name="Gilroy R."/>
            <person name="Ravi A."/>
            <person name="Getino M."/>
            <person name="Pursley I."/>
            <person name="Horton D.L."/>
            <person name="Alikhan N.F."/>
            <person name="Baker D."/>
            <person name="Gharbi K."/>
            <person name="Hall N."/>
            <person name="Watson M."/>
            <person name="Adriaenssens E.M."/>
            <person name="Foster-Nyarko E."/>
            <person name="Jarju S."/>
            <person name="Secka A."/>
            <person name="Antonio M."/>
            <person name="Oren A."/>
            <person name="Chaudhuri R.R."/>
            <person name="La Ragione R."/>
            <person name="Hildebrand F."/>
            <person name="Pallen M.J."/>
        </authorList>
    </citation>
    <scope>NUCLEOTIDE SEQUENCE</scope>
    <source>
        <strain evidence="1">ChiHecec2B26-446</strain>
    </source>
</reference>
<gene>
    <name evidence="1" type="ORF">H9894_02215</name>
</gene>
<organism evidence="1 2">
    <name type="scientific">Candidatus Desulfovibrio intestinipullorum</name>
    <dbReference type="NCBI Taxonomy" id="2838536"/>
    <lineage>
        <taxon>Bacteria</taxon>
        <taxon>Pseudomonadati</taxon>
        <taxon>Thermodesulfobacteriota</taxon>
        <taxon>Desulfovibrionia</taxon>
        <taxon>Desulfovibrionales</taxon>
        <taxon>Desulfovibrionaceae</taxon>
        <taxon>Desulfovibrio</taxon>
    </lineage>
</organism>
<sequence>MALDEPNEQDVTETIDDITFCMTRTLAAQTGELSLDLSYMGFMLSSEHPLTDPNSTGSCCSTSGGTCGSCGSGGCH</sequence>
<evidence type="ECO:0000313" key="2">
    <source>
        <dbReference type="Proteomes" id="UP000886752"/>
    </source>
</evidence>
<dbReference type="AlphaFoldDB" id="A0A9D1TPF2"/>
<protein>
    <submittedName>
        <fullName evidence="1">Uncharacterized protein</fullName>
    </submittedName>
</protein>
<name>A0A9D1TPF2_9BACT</name>
<comment type="caution">
    <text evidence="1">The sequence shown here is derived from an EMBL/GenBank/DDBJ whole genome shotgun (WGS) entry which is preliminary data.</text>
</comment>